<dbReference type="InterPro" id="IPR013149">
    <property type="entry name" value="ADH-like_C"/>
</dbReference>
<sequence>MFKAVLLDKSDKQFTANLVEMDESQLPELPVTLDVHYSSLNYKDALALADRSPVVRAWPMVPGIDLVGTVKNSEYPGITVGEKVLINGFGLGETHWGGLAQVARVQPEWLIPLPVNLSSRQAMAIGTAGYTAALAVLALERQEIEPDDGPILVTGATGGLGSIAIALLAKRGYEVVAATGKTYETDYLKMLGAQQIIDRRSLNQAGKPLQAETYAGVIDSVGSHTLVNACAQTQQFGVVVACGLAQGMDFHSTVAPFILRGISLIGINSVYASRRQRIDAWALLAHELDLSKLDRMTQEIRLSQVFDIAPQILDGTHKGRIVVNLNY</sequence>
<proteinExistence type="predicted"/>
<dbReference type="Gene3D" id="3.40.50.720">
    <property type="entry name" value="NAD(P)-binding Rossmann-like Domain"/>
    <property type="match status" value="1"/>
</dbReference>
<dbReference type="InterPro" id="IPR014188">
    <property type="entry name" value="Acrylyl-CoA_reductase_AcuI"/>
</dbReference>
<dbReference type="EMBL" id="QPGB01000005">
    <property type="protein sequence ID" value="RCS56780.1"/>
    <property type="molecule type" value="Genomic_DNA"/>
</dbReference>
<feature type="domain" description="Enoyl reductase (ER)" evidence="1">
    <location>
        <begin position="9"/>
        <end position="323"/>
    </location>
</feature>
<dbReference type="SMART" id="SM00829">
    <property type="entry name" value="PKS_ER"/>
    <property type="match status" value="1"/>
</dbReference>
<comment type="caution">
    <text evidence="2">The sequence shown here is derived from an EMBL/GenBank/DDBJ whole genome shotgun (WGS) entry which is preliminary data.</text>
</comment>
<keyword evidence="3" id="KW-1185">Reference proteome</keyword>
<protein>
    <submittedName>
        <fullName evidence="2">Oxidoreductase</fullName>
    </submittedName>
</protein>
<dbReference type="NCBIfam" id="TIGR02823">
    <property type="entry name" value="oxido_YhdH"/>
    <property type="match status" value="1"/>
</dbReference>
<dbReference type="RefSeq" id="WP_114403383.1">
    <property type="nucleotide sequence ID" value="NZ_QPGB01000005.1"/>
</dbReference>
<dbReference type="InterPro" id="IPR051397">
    <property type="entry name" value="Zn-ADH-like_protein"/>
</dbReference>
<reference evidence="2 3" key="1">
    <citation type="journal article" date="2018" name="Int. J. Syst. Evol. Microbiol.">
        <title>Parvibium lacunae gen. nov., sp. nov., a new member of the family Alcaligenaceae isolated from a freshwater pond.</title>
        <authorList>
            <person name="Chen W.M."/>
            <person name="Xie P.B."/>
            <person name="Hsu M.Y."/>
            <person name="Sheu S.Y."/>
        </authorList>
    </citation>
    <scope>NUCLEOTIDE SEQUENCE [LARGE SCALE GENOMIC DNA]</scope>
    <source>
        <strain evidence="2 3">KMB9</strain>
    </source>
</reference>
<gene>
    <name evidence="2" type="ORF">DU000_10595</name>
</gene>
<dbReference type="AlphaFoldDB" id="A0A368KZP3"/>
<dbReference type="PANTHER" id="PTHR43677">
    <property type="entry name" value="SHORT-CHAIN DEHYDROGENASE/REDUCTASE"/>
    <property type="match status" value="1"/>
</dbReference>
<dbReference type="Pfam" id="PF00107">
    <property type="entry name" value="ADH_zinc_N"/>
    <property type="match status" value="1"/>
</dbReference>
<dbReference type="Gene3D" id="3.90.180.10">
    <property type="entry name" value="Medium-chain alcohol dehydrogenases, catalytic domain"/>
    <property type="match status" value="1"/>
</dbReference>
<name>A0A368KZP3_9BURK</name>
<dbReference type="Proteomes" id="UP000252357">
    <property type="component" value="Unassembled WGS sequence"/>
</dbReference>
<dbReference type="Pfam" id="PF08240">
    <property type="entry name" value="ADH_N"/>
    <property type="match status" value="1"/>
</dbReference>
<dbReference type="SUPFAM" id="SSF50129">
    <property type="entry name" value="GroES-like"/>
    <property type="match status" value="1"/>
</dbReference>
<evidence type="ECO:0000259" key="1">
    <source>
        <dbReference type="SMART" id="SM00829"/>
    </source>
</evidence>
<accession>A0A368KZP3</accession>
<organism evidence="2 3">
    <name type="scientific">Parvibium lacunae</name>
    <dbReference type="NCBI Taxonomy" id="1888893"/>
    <lineage>
        <taxon>Bacteria</taxon>
        <taxon>Pseudomonadati</taxon>
        <taxon>Pseudomonadota</taxon>
        <taxon>Betaproteobacteria</taxon>
        <taxon>Burkholderiales</taxon>
        <taxon>Alcaligenaceae</taxon>
        <taxon>Parvibium</taxon>
    </lineage>
</organism>
<dbReference type="PANTHER" id="PTHR43677:SF1">
    <property type="entry name" value="ACRYLYL-COA REDUCTASE ACUI-RELATED"/>
    <property type="match status" value="1"/>
</dbReference>
<dbReference type="InterPro" id="IPR013154">
    <property type="entry name" value="ADH-like_N"/>
</dbReference>
<evidence type="ECO:0000313" key="3">
    <source>
        <dbReference type="Proteomes" id="UP000252357"/>
    </source>
</evidence>
<dbReference type="InterPro" id="IPR020843">
    <property type="entry name" value="ER"/>
</dbReference>
<dbReference type="CDD" id="cd08288">
    <property type="entry name" value="MDR_yhdh"/>
    <property type="match status" value="1"/>
</dbReference>
<dbReference type="OrthoDB" id="9782155at2"/>
<evidence type="ECO:0000313" key="2">
    <source>
        <dbReference type="EMBL" id="RCS56780.1"/>
    </source>
</evidence>
<dbReference type="InterPro" id="IPR036291">
    <property type="entry name" value="NAD(P)-bd_dom_sf"/>
</dbReference>
<dbReference type="GO" id="GO:0043957">
    <property type="term" value="F:acryloyl-CoA reductase (NADPH) activity"/>
    <property type="evidence" value="ECO:0007669"/>
    <property type="project" value="TreeGrafter"/>
</dbReference>
<dbReference type="SUPFAM" id="SSF51735">
    <property type="entry name" value="NAD(P)-binding Rossmann-fold domains"/>
    <property type="match status" value="1"/>
</dbReference>
<dbReference type="InterPro" id="IPR011032">
    <property type="entry name" value="GroES-like_sf"/>
</dbReference>